<evidence type="ECO:0000256" key="1">
    <source>
        <dbReference type="ARBA" id="ARBA00022603"/>
    </source>
</evidence>
<protein>
    <recommendedName>
        <fullName evidence="3">Methyltransferase domain-containing protein</fullName>
    </recommendedName>
</protein>
<sequence>MKKTQYDVIGRRYAEMKENAAFCVADSYTLLDALRACGDLRGRPALDVACGHGDISRLLAGRGAAPVIGVDVSAEMVRLARALERQDPRGIQYLVADAAELPVLGSFAVATASYLFNYAPTRAVKRAMFAAVRANLAPDGTLLAVVPNTGPFLEEAGATGARLVERVPGGEAPLMRMEFLSDPPVPFAYYEWQRADYEQAAREAGFGTVRWQSTRTPPPDERWSTAFWADYQQAPRSSLMICRQP</sequence>
<dbReference type="PANTHER" id="PTHR43861:SF1">
    <property type="entry name" value="TRANS-ACONITATE 2-METHYLTRANSFERASE"/>
    <property type="match status" value="1"/>
</dbReference>
<keyword evidence="1" id="KW-0489">Methyltransferase</keyword>
<dbReference type="Pfam" id="PF13649">
    <property type="entry name" value="Methyltransf_25"/>
    <property type="match status" value="1"/>
</dbReference>
<accession>A0ABP3I919</accession>
<dbReference type="CDD" id="cd02440">
    <property type="entry name" value="AdoMet_MTases"/>
    <property type="match status" value="1"/>
</dbReference>
<evidence type="ECO:0000259" key="3">
    <source>
        <dbReference type="Pfam" id="PF13649"/>
    </source>
</evidence>
<evidence type="ECO:0000256" key="2">
    <source>
        <dbReference type="ARBA" id="ARBA00022679"/>
    </source>
</evidence>
<evidence type="ECO:0000313" key="4">
    <source>
        <dbReference type="EMBL" id="GAA0394059.1"/>
    </source>
</evidence>
<keyword evidence="2" id="KW-0808">Transferase</keyword>
<keyword evidence="5" id="KW-1185">Reference proteome</keyword>
<organism evidence="4 5">
    <name type="scientific">Streptomyces luteireticuli</name>
    <dbReference type="NCBI Taxonomy" id="173858"/>
    <lineage>
        <taxon>Bacteria</taxon>
        <taxon>Bacillati</taxon>
        <taxon>Actinomycetota</taxon>
        <taxon>Actinomycetes</taxon>
        <taxon>Kitasatosporales</taxon>
        <taxon>Streptomycetaceae</taxon>
        <taxon>Streptomyces</taxon>
    </lineage>
</organism>
<dbReference type="Proteomes" id="UP001500879">
    <property type="component" value="Unassembled WGS sequence"/>
</dbReference>
<dbReference type="RefSeq" id="WP_344020964.1">
    <property type="nucleotide sequence ID" value="NZ_BAAABX010000012.1"/>
</dbReference>
<dbReference type="EMBL" id="BAAABX010000012">
    <property type="protein sequence ID" value="GAA0394059.1"/>
    <property type="molecule type" value="Genomic_DNA"/>
</dbReference>
<dbReference type="InterPro" id="IPR029063">
    <property type="entry name" value="SAM-dependent_MTases_sf"/>
</dbReference>
<dbReference type="InterPro" id="IPR041698">
    <property type="entry name" value="Methyltransf_25"/>
</dbReference>
<dbReference type="PANTHER" id="PTHR43861">
    <property type="entry name" value="TRANS-ACONITATE 2-METHYLTRANSFERASE-RELATED"/>
    <property type="match status" value="1"/>
</dbReference>
<evidence type="ECO:0000313" key="5">
    <source>
        <dbReference type="Proteomes" id="UP001500879"/>
    </source>
</evidence>
<proteinExistence type="predicted"/>
<comment type="caution">
    <text evidence="4">The sequence shown here is derived from an EMBL/GenBank/DDBJ whole genome shotgun (WGS) entry which is preliminary data.</text>
</comment>
<feature type="domain" description="Methyltransferase" evidence="3">
    <location>
        <begin position="46"/>
        <end position="140"/>
    </location>
</feature>
<dbReference type="Gene3D" id="3.40.50.150">
    <property type="entry name" value="Vaccinia Virus protein VP39"/>
    <property type="match status" value="1"/>
</dbReference>
<reference evidence="5" key="1">
    <citation type="journal article" date="2019" name="Int. J. Syst. Evol. Microbiol.">
        <title>The Global Catalogue of Microorganisms (GCM) 10K type strain sequencing project: providing services to taxonomists for standard genome sequencing and annotation.</title>
        <authorList>
            <consortium name="The Broad Institute Genomics Platform"/>
            <consortium name="The Broad Institute Genome Sequencing Center for Infectious Disease"/>
            <person name="Wu L."/>
            <person name="Ma J."/>
        </authorList>
    </citation>
    <scope>NUCLEOTIDE SEQUENCE [LARGE SCALE GENOMIC DNA]</scope>
    <source>
        <strain evidence="5">JCM 4788</strain>
    </source>
</reference>
<gene>
    <name evidence="4" type="ORF">GCM10010357_13680</name>
</gene>
<name>A0ABP3I919_9ACTN</name>
<dbReference type="SUPFAM" id="SSF53335">
    <property type="entry name" value="S-adenosyl-L-methionine-dependent methyltransferases"/>
    <property type="match status" value="1"/>
</dbReference>